<dbReference type="Gramene" id="KCW47453">
    <property type="protein sequence ID" value="KCW47453"/>
    <property type="gene ID" value="EUGRSUZ_K01238"/>
</dbReference>
<feature type="region of interest" description="Disordered" evidence="1">
    <location>
        <begin position="271"/>
        <end position="292"/>
    </location>
</feature>
<dbReference type="EMBL" id="KK198763">
    <property type="protein sequence ID" value="KCW47453.1"/>
    <property type="molecule type" value="Genomic_DNA"/>
</dbReference>
<dbReference type="KEGG" id="egr:104425065"/>
<dbReference type="AlphaFoldDB" id="A0A059A103"/>
<dbReference type="PANTHER" id="PTHR33318">
    <property type="entry name" value="ASPARTYL/GLUTAMYL-TRNA(ASN/GLN) AMIDOTRANSFERASE SUBUNIT"/>
    <property type="match status" value="1"/>
</dbReference>
<protein>
    <recommendedName>
        <fullName evidence="3">Protein JASON</fullName>
    </recommendedName>
</protein>
<dbReference type="eggNOG" id="ENOG502QUII">
    <property type="taxonomic scope" value="Eukaryota"/>
</dbReference>
<organism evidence="2">
    <name type="scientific">Eucalyptus grandis</name>
    <name type="common">Flooded gum</name>
    <dbReference type="NCBI Taxonomy" id="71139"/>
    <lineage>
        <taxon>Eukaryota</taxon>
        <taxon>Viridiplantae</taxon>
        <taxon>Streptophyta</taxon>
        <taxon>Embryophyta</taxon>
        <taxon>Tracheophyta</taxon>
        <taxon>Spermatophyta</taxon>
        <taxon>Magnoliopsida</taxon>
        <taxon>eudicotyledons</taxon>
        <taxon>Gunneridae</taxon>
        <taxon>Pentapetalae</taxon>
        <taxon>rosids</taxon>
        <taxon>malvids</taxon>
        <taxon>Myrtales</taxon>
        <taxon>Myrtaceae</taxon>
        <taxon>Myrtoideae</taxon>
        <taxon>Eucalypteae</taxon>
        <taxon>Eucalyptus</taxon>
    </lineage>
</organism>
<dbReference type="OMA" id="SPKEWDG"/>
<sequence length="518" mass="57113">MICALLNRELGLALRRVLGLLDRSLGIAMGCFLACLRANGGGGGGDRRRHPAQPARPKKAAEALGSRNRLASLFLDEDREDIRGEDLENRAFGSPHISKDVKDEAKFLKACGTIPETPAEIRKATDKFMFSPPNHGDSESSEFHSWLPHTSIRKLQLTKPTEVSPTPVKLFVDSGSDSASQEHAPTSCKSNVESTFSIPLNSTEGSSEENTNMATEILAVENSSISTPITPWPSTSHTQYRSKSVHFDPDADICSLRSSFTKDASHSIKDSELLGNQSTVKPSPYPTPLKLSDEMQTPGTVFPANMENLPYGKPRIRSEYIYSVPNSYQNNMQLKGFKEEDADNHRPLGQLNESLAQPVNETLNRGTRLDKTPLGQGFEGETTLSAWLKPPLQMENDGSKFGSVSYRKTRHSRSPTDRPIIGLVAAHWKEDEQSHVPQKWWDGNGIPNSTNKYKEDQKVSWHATPFEERLEKALSEETFVSVRKNLSGASVPVEDADGDTAVSQLRSPAYIKPVASCK</sequence>
<dbReference type="STRING" id="71139.A0A059A103"/>
<evidence type="ECO:0000256" key="1">
    <source>
        <dbReference type="SAM" id="MobiDB-lite"/>
    </source>
</evidence>
<reference evidence="2" key="1">
    <citation type="submission" date="2013-07" db="EMBL/GenBank/DDBJ databases">
        <title>The genome of Eucalyptus grandis.</title>
        <authorList>
            <person name="Schmutz J."/>
            <person name="Hayes R."/>
            <person name="Myburg A."/>
            <person name="Tuskan G."/>
            <person name="Grattapaglia D."/>
            <person name="Rokhsar D.S."/>
        </authorList>
    </citation>
    <scope>NUCLEOTIDE SEQUENCE</scope>
    <source>
        <tissue evidence="2">Leaf extractions</tissue>
    </source>
</reference>
<name>A0A059A103_EUCGR</name>
<feature type="region of interest" description="Disordered" evidence="1">
    <location>
        <begin position="43"/>
        <end position="62"/>
    </location>
</feature>
<evidence type="ECO:0000313" key="2">
    <source>
        <dbReference type="EMBL" id="KCW47453.1"/>
    </source>
</evidence>
<proteinExistence type="predicted"/>
<dbReference type="InterPro" id="IPR039300">
    <property type="entry name" value="JASON"/>
</dbReference>
<dbReference type="InParanoid" id="A0A059A103"/>
<accession>A0A059A103</accession>
<evidence type="ECO:0008006" key="3">
    <source>
        <dbReference type="Google" id="ProtNLM"/>
    </source>
</evidence>
<gene>
    <name evidence="2" type="ORF">EUGRSUZ_K01238</name>
</gene>
<dbReference type="FunCoup" id="A0A059A103">
    <property type="interactions" value="442"/>
</dbReference>
<dbReference type="PANTHER" id="PTHR33318:SF7">
    <property type="entry name" value="PROTEIN JASON"/>
    <property type="match status" value="1"/>
</dbReference>
<dbReference type="OrthoDB" id="1932581at2759"/>
<dbReference type="GO" id="GO:0007142">
    <property type="term" value="P:male meiosis II"/>
    <property type="evidence" value="ECO:0007669"/>
    <property type="project" value="InterPro"/>
</dbReference>